<protein>
    <submittedName>
        <fullName evidence="2">Uncharacterized protein</fullName>
    </submittedName>
</protein>
<dbReference type="PROSITE" id="PS51257">
    <property type="entry name" value="PROKAR_LIPOPROTEIN"/>
    <property type="match status" value="1"/>
</dbReference>
<dbReference type="Proteomes" id="UP000318483">
    <property type="component" value="Chromosome"/>
</dbReference>
<accession>A0A5B8J2Z8</accession>
<feature type="signal peptide" evidence="1">
    <location>
        <begin position="1"/>
        <end position="17"/>
    </location>
</feature>
<proteinExistence type="predicted"/>
<dbReference type="EMBL" id="CP042261">
    <property type="protein sequence ID" value="QDY68640.1"/>
    <property type="molecule type" value="Genomic_DNA"/>
</dbReference>
<evidence type="ECO:0000313" key="3">
    <source>
        <dbReference type="Proteomes" id="UP000318483"/>
    </source>
</evidence>
<evidence type="ECO:0000313" key="2">
    <source>
        <dbReference type="EMBL" id="QDY68640.1"/>
    </source>
</evidence>
<organism evidence="2 3">
    <name type="scientific">Qingshengfaniella alkalisoli</name>
    <dbReference type="NCBI Taxonomy" id="2599296"/>
    <lineage>
        <taxon>Bacteria</taxon>
        <taxon>Pseudomonadati</taxon>
        <taxon>Pseudomonadota</taxon>
        <taxon>Alphaproteobacteria</taxon>
        <taxon>Rhodobacterales</taxon>
        <taxon>Paracoccaceae</taxon>
        <taxon>Qingshengfaniella</taxon>
    </lineage>
</organism>
<dbReference type="RefSeq" id="WP_146363464.1">
    <property type="nucleotide sequence ID" value="NZ_CP042261.1"/>
</dbReference>
<gene>
    <name evidence="2" type="ORF">FPZ52_02730</name>
</gene>
<name>A0A5B8J2Z8_9RHOB</name>
<dbReference type="KEGG" id="lit:FPZ52_02730"/>
<reference evidence="2 3" key="1">
    <citation type="submission" date="2019-07" db="EMBL/GenBank/DDBJ databases">
        <title>Litoreibacter alkalisoli sp. nov., isolated from saline-alkaline soil.</title>
        <authorList>
            <person name="Wang S."/>
            <person name="Xu L."/>
            <person name="Xing Y.-T."/>
            <person name="Sun J.-Q."/>
        </authorList>
    </citation>
    <scope>NUCLEOTIDE SEQUENCE [LARGE SCALE GENOMIC DNA]</scope>
    <source>
        <strain evidence="2 3">LN3S51</strain>
    </source>
</reference>
<sequence>MVRIICAISLLVLGACATPQDRCLRQGTYDLRTVNRLIQETERDLARGYTYETELNPVSIGVGYCTGYSGTIRFCGDTGTDTIRRAVPIDAEQKQRELAELKRKQAELQNAAAPRIASCQARYPS</sequence>
<keyword evidence="3" id="KW-1185">Reference proteome</keyword>
<feature type="chain" id="PRO_5023110128" evidence="1">
    <location>
        <begin position="18"/>
        <end position="125"/>
    </location>
</feature>
<dbReference type="AlphaFoldDB" id="A0A5B8J2Z8"/>
<evidence type="ECO:0000256" key="1">
    <source>
        <dbReference type="SAM" id="SignalP"/>
    </source>
</evidence>
<keyword evidence="1" id="KW-0732">Signal</keyword>
<dbReference type="OrthoDB" id="7875456at2"/>